<accession>A0A9R1V4Z5</accession>
<protein>
    <recommendedName>
        <fullName evidence="4">C2 domain-containing protein</fullName>
    </recommendedName>
</protein>
<gene>
    <name evidence="5" type="ORF">LSAT_V11C700344300</name>
</gene>
<sequence>MYNFFKHTVGSIFSISHPIFITAILNIIFLMKGGILEVFLESAKGIRHTNLIGKPKYYVIIECGIQQNKSKSSKGDHHKVSWNEKFNFELSMSEYQKLTHLRLRIMDKELFANDTGFVGEAKIYLEEILVEGNEKGLIEVAPKPYNVVLDDETYKGEIKIGLKFIPNAVIKEVGRGINAIERDTDDRIWNKLVEMCKISWCRLSIYGRKLKPSEYKRI</sequence>
<dbReference type="GO" id="GO:0046872">
    <property type="term" value="F:metal ion binding"/>
    <property type="evidence" value="ECO:0007669"/>
    <property type="project" value="UniProtKB-KW"/>
</dbReference>
<keyword evidence="2" id="KW-0106">Calcium</keyword>
<name>A0A9R1V4Z5_LACSA</name>
<dbReference type="SMART" id="SM00239">
    <property type="entry name" value="C2"/>
    <property type="match status" value="1"/>
</dbReference>
<dbReference type="PANTHER" id="PTHR46502:SF14">
    <property type="entry name" value="CALCIUM-DEPENDENT LIPID-BINDING (CALB DOMAIN) FAMILY PROTEIN"/>
    <property type="match status" value="1"/>
</dbReference>
<keyword evidence="1" id="KW-0479">Metal-binding</keyword>
<evidence type="ECO:0000256" key="2">
    <source>
        <dbReference type="ARBA" id="ARBA00022837"/>
    </source>
</evidence>
<proteinExistence type="predicted"/>
<dbReference type="Proteomes" id="UP000235145">
    <property type="component" value="Unassembled WGS sequence"/>
</dbReference>
<evidence type="ECO:0000256" key="1">
    <source>
        <dbReference type="ARBA" id="ARBA00022723"/>
    </source>
</evidence>
<evidence type="ECO:0000313" key="5">
    <source>
        <dbReference type="EMBL" id="KAJ0198341.1"/>
    </source>
</evidence>
<dbReference type="PROSITE" id="PS50004">
    <property type="entry name" value="C2"/>
    <property type="match status" value="1"/>
</dbReference>
<keyword evidence="3" id="KW-0812">Transmembrane</keyword>
<comment type="caution">
    <text evidence="5">The sequence shown here is derived from an EMBL/GenBank/DDBJ whole genome shotgun (WGS) entry which is preliminary data.</text>
</comment>
<evidence type="ECO:0000256" key="3">
    <source>
        <dbReference type="SAM" id="Phobius"/>
    </source>
</evidence>
<dbReference type="PANTHER" id="PTHR46502">
    <property type="entry name" value="C2 DOMAIN-CONTAINING"/>
    <property type="match status" value="1"/>
</dbReference>
<reference evidence="5 6" key="1">
    <citation type="journal article" date="2017" name="Nat. Commun.">
        <title>Genome assembly with in vitro proximity ligation data and whole-genome triplication in lettuce.</title>
        <authorList>
            <person name="Reyes-Chin-Wo S."/>
            <person name="Wang Z."/>
            <person name="Yang X."/>
            <person name="Kozik A."/>
            <person name="Arikit S."/>
            <person name="Song C."/>
            <person name="Xia L."/>
            <person name="Froenicke L."/>
            <person name="Lavelle D.O."/>
            <person name="Truco M.J."/>
            <person name="Xia R."/>
            <person name="Zhu S."/>
            <person name="Xu C."/>
            <person name="Xu H."/>
            <person name="Xu X."/>
            <person name="Cox K."/>
            <person name="Korf I."/>
            <person name="Meyers B.C."/>
            <person name="Michelmore R.W."/>
        </authorList>
    </citation>
    <scope>NUCLEOTIDE SEQUENCE [LARGE SCALE GENOMIC DNA]</scope>
    <source>
        <strain evidence="6">cv. Salinas</strain>
        <tissue evidence="5">Seedlings</tissue>
    </source>
</reference>
<dbReference type="Pfam" id="PF00168">
    <property type="entry name" value="C2"/>
    <property type="match status" value="1"/>
</dbReference>
<evidence type="ECO:0000313" key="6">
    <source>
        <dbReference type="Proteomes" id="UP000235145"/>
    </source>
</evidence>
<dbReference type="Gene3D" id="2.60.40.150">
    <property type="entry name" value="C2 domain"/>
    <property type="match status" value="1"/>
</dbReference>
<dbReference type="AlphaFoldDB" id="A0A9R1V4Z5"/>
<keyword evidence="6" id="KW-1185">Reference proteome</keyword>
<organism evidence="5 6">
    <name type="scientific">Lactuca sativa</name>
    <name type="common">Garden lettuce</name>
    <dbReference type="NCBI Taxonomy" id="4236"/>
    <lineage>
        <taxon>Eukaryota</taxon>
        <taxon>Viridiplantae</taxon>
        <taxon>Streptophyta</taxon>
        <taxon>Embryophyta</taxon>
        <taxon>Tracheophyta</taxon>
        <taxon>Spermatophyta</taxon>
        <taxon>Magnoliopsida</taxon>
        <taxon>eudicotyledons</taxon>
        <taxon>Gunneridae</taxon>
        <taxon>Pentapetalae</taxon>
        <taxon>asterids</taxon>
        <taxon>campanulids</taxon>
        <taxon>Asterales</taxon>
        <taxon>Asteraceae</taxon>
        <taxon>Cichorioideae</taxon>
        <taxon>Cichorieae</taxon>
        <taxon>Lactucinae</taxon>
        <taxon>Lactuca</taxon>
    </lineage>
</organism>
<dbReference type="SUPFAM" id="SSF49562">
    <property type="entry name" value="C2 domain (Calcium/lipid-binding domain, CaLB)"/>
    <property type="match status" value="1"/>
</dbReference>
<evidence type="ECO:0000259" key="4">
    <source>
        <dbReference type="PROSITE" id="PS50004"/>
    </source>
</evidence>
<feature type="transmembrane region" description="Helical" evidence="3">
    <location>
        <begin position="12"/>
        <end position="31"/>
    </location>
</feature>
<feature type="domain" description="C2" evidence="4">
    <location>
        <begin position="15"/>
        <end position="138"/>
    </location>
</feature>
<keyword evidence="3" id="KW-1133">Transmembrane helix</keyword>
<dbReference type="InterPro" id="IPR035892">
    <property type="entry name" value="C2_domain_sf"/>
</dbReference>
<keyword evidence="3" id="KW-0472">Membrane</keyword>
<dbReference type="EMBL" id="NBSK02000007">
    <property type="protein sequence ID" value="KAJ0198341.1"/>
    <property type="molecule type" value="Genomic_DNA"/>
</dbReference>
<dbReference type="InterPro" id="IPR000008">
    <property type="entry name" value="C2_dom"/>
</dbReference>